<protein>
    <submittedName>
        <fullName evidence="1">Uncharacterized protein</fullName>
    </submittedName>
</protein>
<organism evidence="1">
    <name type="scientific">Dunaliella tertiolecta</name>
    <name type="common">Green alga</name>
    <dbReference type="NCBI Taxonomy" id="3047"/>
    <lineage>
        <taxon>Eukaryota</taxon>
        <taxon>Viridiplantae</taxon>
        <taxon>Chlorophyta</taxon>
        <taxon>core chlorophytes</taxon>
        <taxon>Chlorophyceae</taxon>
        <taxon>CS clade</taxon>
        <taxon>Chlamydomonadales</taxon>
        <taxon>Dunaliellaceae</taxon>
        <taxon>Dunaliella</taxon>
    </lineage>
</organism>
<dbReference type="AlphaFoldDB" id="A0A7S3VHS9"/>
<proteinExistence type="predicted"/>
<evidence type="ECO:0000313" key="1">
    <source>
        <dbReference type="EMBL" id="CAE0486475.1"/>
    </source>
</evidence>
<gene>
    <name evidence="1" type="ORF">DTER00134_LOCUS1514</name>
</gene>
<dbReference type="PANTHER" id="PTHR36773">
    <property type="entry name" value="EXPRESSED PROTEIN"/>
    <property type="match status" value="1"/>
</dbReference>
<sequence>MPTDLPPQSETEEACNLLGIHMYDPPKPLPRVPARIDGKQCLVFRSEGDRQAMVKSCKSEVERRCTQGASATCSIQAMDKCRGPPVLRWLGFSKRSHHAAEECEQKFMEACTTNAATACRTHANTFCEESMPMAWCE</sequence>
<name>A0A7S3VHS9_DUNTE</name>
<reference evidence="1" key="1">
    <citation type="submission" date="2021-01" db="EMBL/GenBank/DDBJ databases">
        <authorList>
            <person name="Corre E."/>
            <person name="Pelletier E."/>
            <person name="Niang G."/>
            <person name="Scheremetjew M."/>
            <person name="Finn R."/>
            <person name="Kale V."/>
            <person name="Holt S."/>
            <person name="Cochrane G."/>
            <person name="Meng A."/>
            <person name="Brown T."/>
            <person name="Cohen L."/>
        </authorList>
    </citation>
    <scope>NUCLEOTIDE SEQUENCE</scope>
    <source>
        <strain evidence="1">CCMP1320</strain>
    </source>
</reference>
<accession>A0A7S3VHS9</accession>
<dbReference type="PANTHER" id="PTHR36773:SF1">
    <property type="entry name" value="EXPRESSED PROTEIN"/>
    <property type="match status" value="1"/>
</dbReference>
<dbReference type="EMBL" id="HBIP01003449">
    <property type="protein sequence ID" value="CAE0486475.1"/>
    <property type="molecule type" value="Transcribed_RNA"/>
</dbReference>